<dbReference type="Proteomes" id="UP001156881">
    <property type="component" value="Unassembled WGS sequence"/>
</dbReference>
<organism evidence="2 3">
    <name type="scientific">Methylobacterium brachythecii</name>
    <dbReference type="NCBI Taxonomy" id="1176177"/>
    <lineage>
        <taxon>Bacteria</taxon>
        <taxon>Pseudomonadati</taxon>
        <taxon>Pseudomonadota</taxon>
        <taxon>Alphaproteobacteria</taxon>
        <taxon>Hyphomicrobiales</taxon>
        <taxon>Methylobacteriaceae</taxon>
        <taxon>Methylobacterium</taxon>
    </lineage>
</organism>
<evidence type="ECO:0000313" key="2">
    <source>
        <dbReference type="EMBL" id="GLS44024.1"/>
    </source>
</evidence>
<feature type="region of interest" description="Disordered" evidence="1">
    <location>
        <begin position="139"/>
        <end position="162"/>
    </location>
</feature>
<reference evidence="3" key="1">
    <citation type="journal article" date="2019" name="Int. J. Syst. Evol. Microbiol.">
        <title>The Global Catalogue of Microorganisms (GCM) 10K type strain sequencing project: providing services to taxonomists for standard genome sequencing and annotation.</title>
        <authorList>
            <consortium name="The Broad Institute Genomics Platform"/>
            <consortium name="The Broad Institute Genome Sequencing Center for Infectious Disease"/>
            <person name="Wu L."/>
            <person name="Ma J."/>
        </authorList>
    </citation>
    <scope>NUCLEOTIDE SEQUENCE [LARGE SCALE GENOMIC DNA]</scope>
    <source>
        <strain evidence="3">NBRC 107710</strain>
    </source>
</reference>
<dbReference type="EMBL" id="BSPG01000008">
    <property type="protein sequence ID" value="GLS44024.1"/>
    <property type="molecule type" value="Genomic_DNA"/>
</dbReference>
<protein>
    <recommendedName>
        <fullName evidence="4">PAS domain-containing protein</fullName>
    </recommendedName>
</protein>
<comment type="caution">
    <text evidence="2">The sequence shown here is derived from an EMBL/GenBank/DDBJ whole genome shotgun (WGS) entry which is preliminary data.</text>
</comment>
<keyword evidence="3" id="KW-1185">Reference proteome</keyword>
<dbReference type="Gene3D" id="3.30.450.20">
    <property type="entry name" value="PAS domain"/>
    <property type="match status" value="1"/>
</dbReference>
<proteinExistence type="predicted"/>
<accession>A0ABQ6D120</accession>
<sequence>MFDIENRSAPPIAKSDVLATHRVGTWQWDIVDDRVTCDVTNAGLLGLTQEEAKRGVRLERVMQAVHPDDRELFRTTTAPARQVAGTVDLVIRTAPAPGVIRHVNVRGRYEPDEYGVMARGYGLLIDLTSAPSVAAGTARAVPSASDDPVQLSAGLGPSDGRRQLHVPASYAARHGPA</sequence>
<dbReference type="SUPFAM" id="SSF55785">
    <property type="entry name" value="PYP-like sensor domain (PAS domain)"/>
    <property type="match status" value="1"/>
</dbReference>
<evidence type="ECO:0008006" key="4">
    <source>
        <dbReference type="Google" id="ProtNLM"/>
    </source>
</evidence>
<evidence type="ECO:0000313" key="3">
    <source>
        <dbReference type="Proteomes" id="UP001156881"/>
    </source>
</evidence>
<evidence type="ECO:0000256" key="1">
    <source>
        <dbReference type="SAM" id="MobiDB-lite"/>
    </source>
</evidence>
<dbReference type="InterPro" id="IPR035965">
    <property type="entry name" value="PAS-like_dom_sf"/>
</dbReference>
<gene>
    <name evidence="2" type="ORF">GCM10007884_20100</name>
</gene>
<name>A0ABQ6D120_9HYPH</name>